<feature type="compositionally biased region" description="Basic and acidic residues" evidence="4">
    <location>
        <begin position="240"/>
        <end position="252"/>
    </location>
</feature>
<name>A0AAV8TH12_9ROSI</name>
<feature type="domain" description="Ubiquitin-like" evidence="5">
    <location>
        <begin position="55"/>
        <end position="123"/>
    </location>
</feature>
<dbReference type="InterPro" id="IPR039773">
    <property type="entry name" value="BAG_chaperone_regulator"/>
</dbReference>
<dbReference type="InterPro" id="IPR036533">
    <property type="entry name" value="BAG_dom_sf"/>
</dbReference>
<gene>
    <name evidence="6" type="ORF">K2173_021683</name>
</gene>
<proteinExistence type="predicted"/>
<accession>A0AAV8TH12</accession>
<organism evidence="6 7">
    <name type="scientific">Erythroxylum novogranatense</name>
    <dbReference type="NCBI Taxonomy" id="1862640"/>
    <lineage>
        <taxon>Eukaryota</taxon>
        <taxon>Viridiplantae</taxon>
        <taxon>Streptophyta</taxon>
        <taxon>Embryophyta</taxon>
        <taxon>Tracheophyta</taxon>
        <taxon>Spermatophyta</taxon>
        <taxon>Magnoliopsida</taxon>
        <taxon>eudicotyledons</taxon>
        <taxon>Gunneridae</taxon>
        <taxon>Pentapetalae</taxon>
        <taxon>rosids</taxon>
        <taxon>fabids</taxon>
        <taxon>Malpighiales</taxon>
        <taxon>Erythroxylaceae</taxon>
        <taxon>Erythroxylum</taxon>
    </lineage>
</organism>
<evidence type="ECO:0000313" key="6">
    <source>
        <dbReference type="EMBL" id="KAJ8766166.1"/>
    </source>
</evidence>
<dbReference type="Proteomes" id="UP001159364">
    <property type="component" value="Linkage Group LG05"/>
</dbReference>
<dbReference type="GO" id="GO:0000774">
    <property type="term" value="F:adenyl-nucleotide exchange factor activity"/>
    <property type="evidence" value="ECO:0007669"/>
    <property type="project" value="TreeGrafter"/>
</dbReference>
<reference evidence="6 7" key="1">
    <citation type="submission" date="2021-09" db="EMBL/GenBank/DDBJ databases">
        <title>Genomic insights and catalytic innovation underlie evolution of tropane alkaloids biosynthesis.</title>
        <authorList>
            <person name="Wang Y.-J."/>
            <person name="Tian T."/>
            <person name="Huang J.-P."/>
            <person name="Huang S.-X."/>
        </authorList>
    </citation>
    <scope>NUCLEOTIDE SEQUENCE [LARGE SCALE GENOMIC DNA]</scope>
    <source>
        <strain evidence="6">KIB-2018</strain>
        <tissue evidence="6">Leaf</tissue>
    </source>
</reference>
<evidence type="ECO:0000313" key="7">
    <source>
        <dbReference type="Proteomes" id="UP001159364"/>
    </source>
</evidence>
<dbReference type="FunFam" id="3.10.20.90:FF:000298">
    <property type="entry name" value="BAG family molecular chaperone regulator 1"/>
    <property type="match status" value="1"/>
</dbReference>
<feature type="region of interest" description="Disordered" evidence="4">
    <location>
        <begin position="233"/>
        <end position="257"/>
    </location>
</feature>
<evidence type="ECO:0000256" key="4">
    <source>
        <dbReference type="SAM" id="MobiDB-lite"/>
    </source>
</evidence>
<dbReference type="InterPro" id="IPR003103">
    <property type="entry name" value="BAG_domain"/>
</dbReference>
<dbReference type="Pfam" id="PF02179">
    <property type="entry name" value="BAG"/>
    <property type="match status" value="1"/>
</dbReference>
<keyword evidence="1" id="KW-0143">Chaperone</keyword>
<dbReference type="SUPFAM" id="SSF54236">
    <property type="entry name" value="Ubiquitin-like"/>
    <property type="match status" value="1"/>
</dbReference>
<dbReference type="Gene3D" id="1.20.58.120">
    <property type="entry name" value="BAG domain"/>
    <property type="match status" value="1"/>
</dbReference>
<dbReference type="PROSITE" id="PS50053">
    <property type="entry name" value="UBIQUITIN_2"/>
    <property type="match status" value="1"/>
</dbReference>
<evidence type="ECO:0000256" key="3">
    <source>
        <dbReference type="SAM" id="Coils"/>
    </source>
</evidence>
<sequence>MTSKVKGMFELATRSSFNGGRTKNIDDLEVRPGGMLVQRRSSEADQISPVSIPTIKVRVKYDSSYHDIHISSQASFGELKKMIATHTGVHHLDQKLIYKKMERDSKQFLDVAGVKDGSKLVLIEDITNRERRRLDMLKSAKIDRAVKSLQEIILEVDKLHREVKNLEYASSGGKEVSWKDVETLTEILMTKLVMLDGLVTHGELKLQKREQECRIKMAIETLDTLKLKNSYGNGKGGEVSLHKNDDLTEKPMQKQPFQPKNRNVTVEMPVQAGASRHSESVVITTKWETFD</sequence>
<comment type="caution">
    <text evidence="6">The sequence shown here is derived from an EMBL/GenBank/DDBJ whole genome shotgun (WGS) entry which is preliminary data.</text>
</comment>
<dbReference type="PANTHER" id="PTHR12329">
    <property type="entry name" value="BCL2-ASSOCIATED ATHANOGENE"/>
    <property type="match status" value="1"/>
</dbReference>
<feature type="coiled-coil region" evidence="3">
    <location>
        <begin position="142"/>
        <end position="169"/>
    </location>
</feature>
<evidence type="ECO:0000259" key="5">
    <source>
        <dbReference type="PROSITE" id="PS50053"/>
    </source>
</evidence>
<dbReference type="Gene3D" id="3.10.20.90">
    <property type="entry name" value="Phosphatidylinositol 3-kinase Catalytic Subunit, Chain A, domain 1"/>
    <property type="match status" value="1"/>
</dbReference>
<dbReference type="SUPFAM" id="SSF63491">
    <property type="entry name" value="BAG domain"/>
    <property type="match status" value="1"/>
</dbReference>
<dbReference type="InterPro" id="IPR029071">
    <property type="entry name" value="Ubiquitin-like_domsf"/>
</dbReference>
<keyword evidence="7" id="KW-1185">Reference proteome</keyword>
<evidence type="ECO:0000256" key="2">
    <source>
        <dbReference type="ARBA" id="ARBA00058673"/>
    </source>
</evidence>
<dbReference type="GO" id="GO:0005737">
    <property type="term" value="C:cytoplasm"/>
    <property type="evidence" value="ECO:0007669"/>
    <property type="project" value="TreeGrafter"/>
</dbReference>
<dbReference type="GO" id="GO:0050821">
    <property type="term" value="P:protein stabilization"/>
    <property type="evidence" value="ECO:0007669"/>
    <property type="project" value="TreeGrafter"/>
</dbReference>
<evidence type="ECO:0000256" key="1">
    <source>
        <dbReference type="ARBA" id="ARBA00023186"/>
    </source>
</evidence>
<dbReference type="PANTHER" id="PTHR12329:SF36">
    <property type="entry name" value="UBIQUITIN-LIKE DOMAIN-CONTAINING PROTEIN"/>
    <property type="match status" value="1"/>
</dbReference>
<dbReference type="GO" id="GO:0051087">
    <property type="term" value="F:protein-folding chaperone binding"/>
    <property type="evidence" value="ECO:0007669"/>
    <property type="project" value="InterPro"/>
</dbReference>
<keyword evidence="3" id="KW-0175">Coiled coil</keyword>
<dbReference type="EMBL" id="JAIWQS010000005">
    <property type="protein sequence ID" value="KAJ8766166.1"/>
    <property type="molecule type" value="Genomic_DNA"/>
</dbReference>
<dbReference type="InterPro" id="IPR000626">
    <property type="entry name" value="Ubiquitin-like_dom"/>
</dbReference>
<comment type="function">
    <text evidence="2">Co-chaperone that regulates diverse cellular pathways, such as programmed cell death and stress responses.</text>
</comment>
<dbReference type="AlphaFoldDB" id="A0AAV8TH12"/>
<protein>
    <recommendedName>
        <fullName evidence="5">Ubiquitin-like domain-containing protein</fullName>
    </recommendedName>
</protein>
<dbReference type="Pfam" id="PF00240">
    <property type="entry name" value="ubiquitin"/>
    <property type="match status" value="1"/>
</dbReference>